<feature type="transmembrane region" description="Helical" evidence="7">
    <location>
        <begin position="69"/>
        <end position="88"/>
    </location>
</feature>
<evidence type="ECO:0000256" key="1">
    <source>
        <dbReference type="ARBA" id="ARBA00002190"/>
    </source>
</evidence>
<keyword evidence="6" id="KW-0814">Transposable element</keyword>
<dbReference type="PANTHER" id="PTHR33217:SF8">
    <property type="entry name" value="MUTATOR FAMILY TRANSPOSASE"/>
    <property type="match status" value="1"/>
</dbReference>
<evidence type="ECO:0000313" key="8">
    <source>
        <dbReference type="EMBL" id="BET38948.1"/>
    </source>
</evidence>
<organism evidence="8 9">
    <name type="scientific">Spiroplasma ixodetis</name>
    <dbReference type="NCBI Taxonomy" id="2141"/>
    <lineage>
        <taxon>Bacteria</taxon>
        <taxon>Bacillati</taxon>
        <taxon>Mycoplasmatota</taxon>
        <taxon>Mollicutes</taxon>
        <taxon>Entomoplasmatales</taxon>
        <taxon>Spiroplasmataceae</taxon>
        <taxon>Spiroplasma</taxon>
    </lineage>
</organism>
<keyword evidence="9" id="KW-1185">Reference proteome</keyword>
<comment type="similarity">
    <text evidence="2 6">Belongs to the transposase mutator family.</text>
</comment>
<sequence>MQVLESFESKWNKQYPQIAKSWYKNWDNLMVFISYPAEIKIVIYTTNAIESVNSQLLNITNIANSIKTIFWNLFIFLNHCFILFITLIPN</sequence>
<keyword evidence="7" id="KW-0812">Transmembrane</keyword>
<dbReference type="PANTHER" id="PTHR33217">
    <property type="entry name" value="TRANSPOSASE FOR INSERTION SEQUENCE ELEMENT IS1081"/>
    <property type="match status" value="1"/>
</dbReference>
<evidence type="ECO:0000256" key="4">
    <source>
        <dbReference type="ARBA" id="ARBA00023125"/>
    </source>
</evidence>
<dbReference type="Pfam" id="PF00872">
    <property type="entry name" value="Transposase_mut"/>
    <property type="match status" value="1"/>
</dbReference>
<evidence type="ECO:0000256" key="5">
    <source>
        <dbReference type="ARBA" id="ARBA00023172"/>
    </source>
</evidence>
<dbReference type="EMBL" id="AP028955">
    <property type="protein sequence ID" value="BET38948.1"/>
    <property type="molecule type" value="Genomic_DNA"/>
</dbReference>
<accession>A0ABM8JPW8</accession>
<keyword evidence="7" id="KW-1133">Transmembrane helix</keyword>
<gene>
    <name evidence="8" type="ORF">SAP269_15370</name>
</gene>
<evidence type="ECO:0000256" key="7">
    <source>
        <dbReference type="SAM" id="Phobius"/>
    </source>
</evidence>
<dbReference type="Proteomes" id="UP001473424">
    <property type="component" value="Chromosome"/>
</dbReference>
<evidence type="ECO:0000256" key="3">
    <source>
        <dbReference type="ARBA" id="ARBA00022578"/>
    </source>
</evidence>
<keyword evidence="4 6" id="KW-0238">DNA-binding</keyword>
<protein>
    <recommendedName>
        <fullName evidence="6">Mutator family transposase</fullName>
    </recommendedName>
</protein>
<name>A0ABM8JPW8_9MOLU</name>
<evidence type="ECO:0000313" key="9">
    <source>
        <dbReference type="Proteomes" id="UP001473424"/>
    </source>
</evidence>
<evidence type="ECO:0000256" key="6">
    <source>
        <dbReference type="RuleBase" id="RU365089"/>
    </source>
</evidence>
<keyword evidence="7" id="KW-0472">Membrane</keyword>
<evidence type="ECO:0000256" key="2">
    <source>
        <dbReference type="ARBA" id="ARBA00010961"/>
    </source>
</evidence>
<reference evidence="9" key="1">
    <citation type="journal article" date="2024" name="FEMS Microbiol. Lett.">
        <title>Genomic insights into Spiroplasma endosymbionts that induce male-killing and protective phenotypes in the pea aphid.</title>
        <authorList>
            <person name="Arai H."/>
            <person name="Legeai F."/>
            <person name="Kageyama D."/>
            <person name="Sugio A."/>
            <person name="Simon J.C."/>
        </authorList>
    </citation>
    <scope>NUCLEOTIDE SEQUENCE [LARGE SCALE GENOMIC DNA]</scope>
    <source>
        <strain evidence="9">sAp269</strain>
    </source>
</reference>
<keyword evidence="5 6" id="KW-0233">DNA recombination</keyword>
<dbReference type="InterPro" id="IPR001207">
    <property type="entry name" value="Transposase_mutator"/>
</dbReference>
<keyword evidence="3 6" id="KW-0815">Transposition</keyword>
<proteinExistence type="inferred from homology"/>
<comment type="function">
    <text evidence="1 6">Required for the transposition of the insertion element.</text>
</comment>